<feature type="repeat" description="PPR" evidence="2">
    <location>
        <begin position="256"/>
        <end position="290"/>
    </location>
</feature>
<dbReference type="Gene3D" id="1.25.40.10">
    <property type="entry name" value="Tetratricopeptide repeat domain"/>
    <property type="match status" value="2"/>
</dbReference>
<feature type="compositionally biased region" description="Low complexity" evidence="3">
    <location>
        <begin position="424"/>
        <end position="433"/>
    </location>
</feature>
<feature type="repeat" description="PPR" evidence="2">
    <location>
        <begin position="221"/>
        <end position="255"/>
    </location>
</feature>
<evidence type="ECO:0000256" key="1">
    <source>
        <dbReference type="ARBA" id="ARBA00022737"/>
    </source>
</evidence>
<reference evidence="5" key="1">
    <citation type="submission" date="2021-01" db="EMBL/GenBank/DDBJ databases">
        <authorList>
            <person name="Corre E."/>
            <person name="Pelletier E."/>
            <person name="Niang G."/>
            <person name="Scheremetjew M."/>
            <person name="Finn R."/>
            <person name="Kale V."/>
            <person name="Holt S."/>
            <person name="Cochrane G."/>
            <person name="Meng A."/>
            <person name="Brown T."/>
            <person name="Cohen L."/>
        </authorList>
    </citation>
    <scope>NUCLEOTIDE SEQUENCE</scope>
    <source>
        <strain evidence="5">379</strain>
    </source>
</reference>
<proteinExistence type="predicted"/>
<accession>A0A6V2QFP3</accession>
<evidence type="ECO:0000313" key="5">
    <source>
        <dbReference type="EMBL" id="CAE0546952.1"/>
    </source>
</evidence>
<dbReference type="AlphaFoldDB" id="A0A6V2QFP3"/>
<evidence type="ECO:0000256" key="2">
    <source>
        <dbReference type="PROSITE-ProRule" id="PRU00708"/>
    </source>
</evidence>
<evidence type="ECO:0000256" key="3">
    <source>
        <dbReference type="SAM" id="MobiDB-lite"/>
    </source>
</evidence>
<dbReference type="PANTHER" id="PTHR47447:SF17">
    <property type="entry name" value="OS12G0638900 PROTEIN"/>
    <property type="match status" value="1"/>
</dbReference>
<feature type="compositionally biased region" description="Low complexity" evidence="3">
    <location>
        <begin position="353"/>
        <end position="366"/>
    </location>
</feature>
<feature type="domain" description="Pentatricopeptide repeat-containing protein-mitochondrial" evidence="4">
    <location>
        <begin position="135"/>
        <end position="247"/>
    </location>
</feature>
<dbReference type="PROSITE" id="PS51375">
    <property type="entry name" value="PPR"/>
    <property type="match status" value="3"/>
</dbReference>
<name>A0A6V2QFP3_EMIHU</name>
<dbReference type="InterPro" id="IPR002885">
    <property type="entry name" value="PPR_rpt"/>
</dbReference>
<feature type="compositionally biased region" description="Basic residues" evidence="3">
    <location>
        <begin position="367"/>
        <end position="381"/>
    </location>
</feature>
<feature type="repeat" description="PPR" evidence="2">
    <location>
        <begin position="150"/>
        <end position="184"/>
    </location>
</feature>
<dbReference type="InterPro" id="IPR057027">
    <property type="entry name" value="TPR_mt"/>
</dbReference>
<keyword evidence="1" id="KW-0677">Repeat</keyword>
<protein>
    <recommendedName>
        <fullName evidence="4">Pentatricopeptide repeat-containing protein-mitochondrial domain-containing protein</fullName>
    </recommendedName>
</protein>
<dbReference type="Pfam" id="PF23276">
    <property type="entry name" value="TPR_24"/>
    <property type="match status" value="1"/>
</dbReference>
<dbReference type="InterPro" id="IPR011990">
    <property type="entry name" value="TPR-like_helical_dom_sf"/>
</dbReference>
<feature type="compositionally biased region" description="Basic residues" evidence="3">
    <location>
        <begin position="402"/>
        <end position="411"/>
    </location>
</feature>
<dbReference type="PANTHER" id="PTHR47447">
    <property type="entry name" value="OS03G0856100 PROTEIN"/>
    <property type="match status" value="1"/>
</dbReference>
<gene>
    <name evidence="5" type="ORF">EHUX00137_LOCUS15917</name>
</gene>
<organism evidence="5">
    <name type="scientific">Emiliania huxleyi</name>
    <name type="common">Coccolithophore</name>
    <name type="synonym">Pontosphaera huxleyi</name>
    <dbReference type="NCBI Taxonomy" id="2903"/>
    <lineage>
        <taxon>Eukaryota</taxon>
        <taxon>Haptista</taxon>
        <taxon>Haptophyta</taxon>
        <taxon>Prymnesiophyceae</taxon>
        <taxon>Isochrysidales</taxon>
        <taxon>Noelaerhabdaceae</taxon>
        <taxon>Emiliania</taxon>
    </lineage>
</organism>
<dbReference type="NCBIfam" id="TIGR00756">
    <property type="entry name" value="PPR"/>
    <property type="match status" value="3"/>
</dbReference>
<feature type="region of interest" description="Disordered" evidence="3">
    <location>
        <begin position="326"/>
        <end position="437"/>
    </location>
</feature>
<dbReference type="EMBL" id="HBIR01020922">
    <property type="protein sequence ID" value="CAE0546952.1"/>
    <property type="molecule type" value="Transcribed_RNA"/>
</dbReference>
<evidence type="ECO:0000259" key="4">
    <source>
        <dbReference type="Pfam" id="PF23276"/>
    </source>
</evidence>
<dbReference type="Pfam" id="PF01535">
    <property type="entry name" value="PPR"/>
    <property type="match status" value="1"/>
</dbReference>
<sequence>MRHVLRCCVRRRLLSSAARRSHALQPSTSAGQRAVETAGWDAAEHARLLEATTRALAPAGEQNVTLPQAEAEDLSRLYDALTQPLPQPPSREDRLSRMAVEDASADGFWRRRSRSLEACAYRVRCLGVQGDLPGAHAAFDEMQAAGLRPDAAAYAALVDACAKGGDAAAARAVLAEMRRAGVAPNAPVWTGLMQAHVAAGDPPEAVTAVLREMEDGGAVVDVPANTAVVQAYVRHGRLQEAWHAFDEMRLKGRLPDAVTFALMMHACALADQLEQADGLWNDMLMSGVAPTLAAHNAYISACASRARSLARLPRRKREWLHKLSVGAESARAAKSRPTPPREAEVSASGGHGPARAPRESAPARGSAGRRRPRARPPHLHRAAAGACRVWRRARRAADSHPHARRRRRRGARPLPPAARELHEGAAAAASLAADRAHRPRVVCAAVDGGGRA</sequence>